<protein>
    <submittedName>
        <fullName evidence="2">Uncharacterized protein</fullName>
    </submittedName>
</protein>
<feature type="compositionally biased region" description="Low complexity" evidence="1">
    <location>
        <begin position="12"/>
        <end position="22"/>
    </location>
</feature>
<evidence type="ECO:0000313" key="3">
    <source>
        <dbReference type="Proteomes" id="UP000681290"/>
    </source>
</evidence>
<reference evidence="2 3" key="1">
    <citation type="submission" date="2021-03" db="EMBL/GenBank/DDBJ databases">
        <title>Antimicrobial resistance genes in bacteria isolated from Japanese honey, and their potential for conferring macrolide and lincosamide resistance in the American foulbrood pathogen Paenibacillus larvae.</title>
        <authorList>
            <person name="Okamoto M."/>
            <person name="Kumagai M."/>
            <person name="Kanamori H."/>
            <person name="Takamatsu D."/>
        </authorList>
    </citation>
    <scope>NUCLEOTIDE SEQUENCE [LARGE SCALE GENOMIC DNA]</scope>
    <source>
        <strain evidence="2 3">J15TS10</strain>
    </source>
</reference>
<dbReference type="InterPro" id="IPR046720">
    <property type="entry name" value="DUF6612"/>
</dbReference>
<evidence type="ECO:0000256" key="1">
    <source>
        <dbReference type="SAM" id="MobiDB-lite"/>
    </source>
</evidence>
<proteinExistence type="predicted"/>
<keyword evidence="3" id="KW-1185">Reference proteome</keyword>
<dbReference type="Pfam" id="PF20316">
    <property type="entry name" value="DUF6612"/>
    <property type="match status" value="1"/>
</dbReference>
<organism evidence="2 3">
    <name type="scientific">Paenibacillus woosongensis</name>
    <dbReference type="NCBI Taxonomy" id="307580"/>
    <lineage>
        <taxon>Bacteria</taxon>
        <taxon>Bacillati</taxon>
        <taxon>Bacillota</taxon>
        <taxon>Bacilli</taxon>
        <taxon>Bacillales</taxon>
        <taxon>Paenibacillaceae</taxon>
        <taxon>Paenibacillus</taxon>
    </lineage>
</organism>
<name>A0ABQ4MUQ5_9BACL</name>
<dbReference type="EMBL" id="BOSM01000006">
    <property type="protein sequence ID" value="GIP59658.1"/>
    <property type="molecule type" value="Genomic_DNA"/>
</dbReference>
<dbReference type="Gene3D" id="2.50.20.20">
    <property type="match status" value="1"/>
</dbReference>
<comment type="caution">
    <text evidence="2">The sequence shown here is derived from an EMBL/GenBank/DDBJ whole genome shotgun (WGS) entry which is preliminary data.</text>
</comment>
<accession>A0ABQ4MUQ5</accession>
<dbReference type="Proteomes" id="UP000681290">
    <property type="component" value="Unassembled WGS sequence"/>
</dbReference>
<feature type="region of interest" description="Disordered" evidence="1">
    <location>
        <begin position="1"/>
        <end position="22"/>
    </location>
</feature>
<sequence length="262" mass="29215">MNTPATNADVYEAGSASASAEGPLPTVDELIMRSAEAAKALKSYSMQGNVNQKMTVKQGDQETSNNTKAVMMIDVQQKPFAIYQELENDAEEEGKTVIKQYITNEGIYILTDGAWVRIPKVVQEGLISRMQQASSLEARLENFKLMNKEVTVTEEEDEYILSADLSGDEYKKLAASLIGQVAIGKEEEMAAMLEVLTIKRIMLSNAIDKETYLPTRIDMYLELEMEIEDQFTLWVMSSNGQISNHNVLDEIKIPQDVIDSAI</sequence>
<evidence type="ECO:0000313" key="2">
    <source>
        <dbReference type="EMBL" id="GIP59658.1"/>
    </source>
</evidence>
<gene>
    <name evidence="2" type="ORF">J15TS10_34720</name>
</gene>